<feature type="domain" description="DHFR" evidence="10">
    <location>
        <begin position="2"/>
        <end position="163"/>
    </location>
</feature>
<dbReference type="InterPro" id="IPR017925">
    <property type="entry name" value="DHFR_CS"/>
</dbReference>
<reference evidence="11 12" key="1">
    <citation type="submission" date="2020-10" db="EMBL/GenBank/DDBJ databases">
        <title>Aquamicrobium zhengzhouensis sp. nov., a exopolysaccharide producing bacterium isolated from farmland soil.</title>
        <authorList>
            <person name="Wang X."/>
        </authorList>
    </citation>
    <scope>NUCLEOTIDE SEQUENCE [LARGE SCALE GENOMIC DNA]</scope>
    <source>
        <strain evidence="12">cd-1</strain>
    </source>
</reference>
<dbReference type="EC" id="1.5.1.3" evidence="3 8"/>
<dbReference type="PRINTS" id="PR00070">
    <property type="entry name" value="DHFR"/>
</dbReference>
<gene>
    <name evidence="11" type="ORF">IOD40_02940</name>
</gene>
<evidence type="ECO:0000256" key="2">
    <source>
        <dbReference type="ARBA" id="ARBA00009539"/>
    </source>
</evidence>
<evidence type="ECO:0000256" key="9">
    <source>
        <dbReference type="RuleBase" id="RU004474"/>
    </source>
</evidence>
<evidence type="ECO:0000313" key="11">
    <source>
        <dbReference type="EMBL" id="MBI1619624.1"/>
    </source>
</evidence>
<keyword evidence="5 8" id="KW-0521">NADP</keyword>
<organism evidence="11 12">
    <name type="scientific">Aquamicrobium zhengzhouense</name>
    <dbReference type="NCBI Taxonomy" id="2781738"/>
    <lineage>
        <taxon>Bacteria</taxon>
        <taxon>Pseudomonadati</taxon>
        <taxon>Pseudomonadota</taxon>
        <taxon>Alphaproteobacteria</taxon>
        <taxon>Hyphomicrobiales</taxon>
        <taxon>Phyllobacteriaceae</taxon>
        <taxon>Aquamicrobium</taxon>
    </lineage>
</organism>
<dbReference type="SUPFAM" id="SSF53597">
    <property type="entry name" value="Dihydrofolate reductase-like"/>
    <property type="match status" value="1"/>
</dbReference>
<sequence>MIVTLVVAVAENGVIGLDGGMPWRLPTDLKRFKERTMGKPILMGRKTWEGLPRKPLPGRQNIVITRDIDYQAEGASVAHSFEDAIEQAEHSGASKVSVIGGGQIYEQAISFANRLDVTHVLAEIEGDTSFPTIDPAIWKEIARHDIPASEEDSHATRHVIYERITTGAGI</sequence>
<keyword evidence="6 8" id="KW-0560">Oxidoreductase</keyword>
<evidence type="ECO:0000256" key="6">
    <source>
        <dbReference type="ARBA" id="ARBA00023002"/>
    </source>
</evidence>
<dbReference type="InterPro" id="IPR001796">
    <property type="entry name" value="DHFR_dom"/>
</dbReference>
<evidence type="ECO:0000313" key="12">
    <source>
        <dbReference type="Proteomes" id="UP000601789"/>
    </source>
</evidence>
<dbReference type="Pfam" id="PF00186">
    <property type="entry name" value="DHFR_1"/>
    <property type="match status" value="1"/>
</dbReference>
<comment type="caution">
    <text evidence="11">The sequence shown here is derived from an EMBL/GenBank/DDBJ whole genome shotgun (WGS) entry which is preliminary data.</text>
</comment>
<dbReference type="PANTHER" id="PTHR48069">
    <property type="entry name" value="DIHYDROFOLATE REDUCTASE"/>
    <property type="match status" value="1"/>
</dbReference>
<dbReference type="EMBL" id="JADGMQ010000001">
    <property type="protein sequence ID" value="MBI1619624.1"/>
    <property type="molecule type" value="Genomic_DNA"/>
</dbReference>
<proteinExistence type="inferred from homology"/>
<dbReference type="RefSeq" id="WP_198474099.1">
    <property type="nucleotide sequence ID" value="NZ_JADGMQ010000001.1"/>
</dbReference>
<evidence type="ECO:0000256" key="1">
    <source>
        <dbReference type="ARBA" id="ARBA00004903"/>
    </source>
</evidence>
<comment type="pathway">
    <text evidence="1 8">Cofactor biosynthesis; tetrahydrofolate biosynthesis; 5,6,7,8-tetrahydrofolate from 7,8-dihydrofolate: step 1/1.</text>
</comment>
<keyword evidence="4 8" id="KW-0554">One-carbon metabolism</keyword>
<evidence type="ECO:0000256" key="3">
    <source>
        <dbReference type="ARBA" id="ARBA00012856"/>
    </source>
</evidence>
<keyword evidence="12" id="KW-1185">Reference proteome</keyword>
<evidence type="ECO:0000256" key="8">
    <source>
        <dbReference type="PIRNR" id="PIRNR000194"/>
    </source>
</evidence>
<dbReference type="PANTHER" id="PTHR48069:SF3">
    <property type="entry name" value="DIHYDROFOLATE REDUCTASE"/>
    <property type="match status" value="1"/>
</dbReference>
<protein>
    <recommendedName>
        <fullName evidence="3 8">Dihydrofolate reductase</fullName>
        <ecNumber evidence="3 8">1.5.1.3</ecNumber>
    </recommendedName>
</protein>
<evidence type="ECO:0000259" key="10">
    <source>
        <dbReference type="PROSITE" id="PS51330"/>
    </source>
</evidence>
<evidence type="ECO:0000256" key="7">
    <source>
        <dbReference type="ARBA" id="ARBA00025067"/>
    </source>
</evidence>
<dbReference type="InterPro" id="IPR024072">
    <property type="entry name" value="DHFR-like_dom_sf"/>
</dbReference>
<accession>A0ABS0S8L2</accession>
<dbReference type="PROSITE" id="PS00075">
    <property type="entry name" value="DHFR_1"/>
    <property type="match status" value="1"/>
</dbReference>
<dbReference type="InterPro" id="IPR012259">
    <property type="entry name" value="DHFR"/>
</dbReference>
<name>A0ABS0S8L2_9HYPH</name>
<dbReference type="Gene3D" id="3.40.430.10">
    <property type="entry name" value="Dihydrofolate Reductase, subunit A"/>
    <property type="match status" value="1"/>
</dbReference>
<evidence type="ECO:0000256" key="4">
    <source>
        <dbReference type="ARBA" id="ARBA00022563"/>
    </source>
</evidence>
<dbReference type="PROSITE" id="PS51330">
    <property type="entry name" value="DHFR_2"/>
    <property type="match status" value="1"/>
</dbReference>
<evidence type="ECO:0000256" key="5">
    <source>
        <dbReference type="ARBA" id="ARBA00022857"/>
    </source>
</evidence>
<comment type="catalytic activity">
    <reaction evidence="8">
        <text>(6S)-5,6,7,8-tetrahydrofolate + NADP(+) = 7,8-dihydrofolate + NADPH + H(+)</text>
        <dbReference type="Rhea" id="RHEA:15009"/>
        <dbReference type="ChEBI" id="CHEBI:15378"/>
        <dbReference type="ChEBI" id="CHEBI:57451"/>
        <dbReference type="ChEBI" id="CHEBI:57453"/>
        <dbReference type="ChEBI" id="CHEBI:57783"/>
        <dbReference type="ChEBI" id="CHEBI:58349"/>
        <dbReference type="EC" id="1.5.1.3"/>
    </reaction>
</comment>
<dbReference type="PIRSF" id="PIRSF000194">
    <property type="entry name" value="DHFR"/>
    <property type="match status" value="1"/>
</dbReference>
<comment type="function">
    <text evidence="7 8">Key enzyme in folate metabolism. Catalyzes an essential reaction for de novo glycine and purine synthesis, and for DNA precursor synthesis.</text>
</comment>
<comment type="similarity">
    <text evidence="2 8 9">Belongs to the dihydrofolate reductase family.</text>
</comment>
<dbReference type="Proteomes" id="UP000601789">
    <property type="component" value="Unassembled WGS sequence"/>
</dbReference>
<dbReference type="CDD" id="cd00209">
    <property type="entry name" value="DHFR"/>
    <property type="match status" value="1"/>
</dbReference>